<comment type="caution">
    <text evidence="2">The sequence shown here is derived from an EMBL/GenBank/DDBJ whole genome shotgun (WGS) entry which is preliminary data.</text>
</comment>
<proteinExistence type="predicted"/>
<feature type="non-terminal residue" evidence="2">
    <location>
        <position position="180"/>
    </location>
</feature>
<dbReference type="AlphaFoldDB" id="A0A553PS30"/>
<feature type="region of interest" description="Disordered" evidence="1">
    <location>
        <begin position="1"/>
        <end position="132"/>
    </location>
</feature>
<name>A0A553PS30_TIGCA</name>
<dbReference type="Proteomes" id="UP000318571">
    <property type="component" value="Chromosome 12"/>
</dbReference>
<evidence type="ECO:0000313" key="3">
    <source>
        <dbReference type="Proteomes" id="UP000318571"/>
    </source>
</evidence>
<sequence>MDKEDLIPGQISCSDAEEDSDGSESSVNKLEWTMKNPHLSGVEDVESLASSSESVDMSKDDELEQDDSLIISEELAVEQSNIADICDDDDGPKKNDDDDLEDVIELDRPPSPNKGVIYPSPPQYAPPSQEFQQQQLQYQQQQYQAQIGMPQPLAPVSSMQVANQMVCYPPQSTGFLLPPQ</sequence>
<evidence type="ECO:0000256" key="1">
    <source>
        <dbReference type="SAM" id="MobiDB-lite"/>
    </source>
</evidence>
<protein>
    <submittedName>
        <fullName evidence="2">Uncharacterized protein</fullName>
    </submittedName>
</protein>
<reference evidence="2 3" key="1">
    <citation type="journal article" date="2018" name="Nat. Ecol. Evol.">
        <title>Genomic signatures of mitonuclear coevolution across populations of Tigriopus californicus.</title>
        <authorList>
            <person name="Barreto F.S."/>
            <person name="Watson E.T."/>
            <person name="Lima T.G."/>
            <person name="Willett C.S."/>
            <person name="Edmands S."/>
            <person name="Li W."/>
            <person name="Burton R.S."/>
        </authorList>
    </citation>
    <scope>NUCLEOTIDE SEQUENCE [LARGE SCALE GENOMIC DNA]</scope>
    <source>
        <strain evidence="2 3">San Diego</strain>
    </source>
</reference>
<dbReference type="EMBL" id="VCGU01000001">
    <property type="protein sequence ID" value="TRY80494.1"/>
    <property type="molecule type" value="Genomic_DNA"/>
</dbReference>
<gene>
    <name evidence="2" type="ORF">TCAL_08848</name>
</gene>
<organism evidence="2 3">
    <name type="scientific">Tigriopus californicus</name>
    <name type="common">Marine copepod</name>
    <dbReference type="NCBI Taxonomy" id="6832"/>
    <lineage>
        <taxon>Eukaryota</taxon>
        <taxon>Metazoa</taxon>
        <taxon>Ecdysozoa</taxon>
        <taxon>Arthropoda</taxon>
        <taxon>Crustacea</taxon>
        <taxon>Multicrustacea</taxon>
        <taxon>Hexanauplia</taxon>
        <taxon>Copepoda</taxon>
        <taxon>Harpacticoida</taxon>
        <taxon>Harpacticidae</taxon>
        <taxon>Tigriopus</taxon>
    </lineage>
</organism>
<evidence type="ECO:0000313" key="2">
    <source>
        <dbReference type="EMBL" id="TRY80494.1"/>
    </source>
</evidence>
<accession>A0A553PS30</accession>
<keyword evidence="3" id="KW-1185">Reference proteome</keyword>